<dbReference type="Pfam" id="PF03466">
    <property type="entry name" value="LysR_substrate"/>
    <property type="match status" value="1"/>
</dbReference>
<keyword evidence="4" id="KW-0804">Transcription</keyword>
<reference evidence="8 9" key="1">
    <citation type="submission" date="2018-03" db="EMBL/GenBank/DDBJ databases">
        <title>Genomic Encyclopedia of Archaeal and Bacterial Type Strains, Phase II (KMG-II): from individual species to whole genera.</title>
        <authorList>
            <person name="Goeker M."/>
        </authorList>
    </citation>
    <scope>NUCLEOTIDE SEQUENCE [LARGE SCALE GENOMIC DNA]</scope>
    <source>
        <strain evidence="8 9">DSM 100212</strain>
    </source>
</reference>
<proteinExistence type="inferred from homology"/>
<evidence type="ECO:0000256" key="5">
    <source>
        <dbReference type="ARBA" id="ARBA00039279"/>
    </source>
</evidence>
<dbReference type="RefSeq" id="WP_106265459.1">
    <property type="nucleotide sequence ID" value="NZ_PVTQ01000009.1"/>
</dbReference>
<dbReference type="Proteomes" id="UP000238392">
    <property type="component" value="Unassembled WGS sequence"/>
</dbReference>
<dbReference type="AlphaFoldDB" id="A0A2T0WMD2"/>
<dbReference type="PROSITE" id="PS50931">
    <property type="entry name" value="HTH_LYSR"/>
    <property type="match status" value="1"/>
</dbReference>
<dbReference type="SUPFAM" id="SSF46785">
    <property type="entry name" value="Winged helix' DNA-binding domain"/>
    <property type="match status" value="1"/>
</dbReference>
<dbReference type="InterPro" id="IPR036390">
    <property type="entry name" value="WH_DNA-bd_sf"/>
</dbReference>
<keyword evidence="3 8" id="KW-0238">DNA-binding</keyword>
<dbReference type="PANTHER" id="PTHR30126">
    <property type="entry name" value="HTH-TYPE TRANSCRIPTIONAL REGULATOR"/>
    <property type="match status" value="1"/>
</dbReference>
<dbReference type="InterPro" id="IPR005119">
    <property type="entry name" value="LysR_subst-bd"/>
</dbReference>
<keyword evidence="2" id="KW-0805">Transcription regulation</keyword>
<sequence length="315" mass="34018">MRYANQITLKQLRALRAVAAENTISAAALQLGLTGPAVHSQLKSLEEIVGCSLLSREGSDRNAATPQGQALLDAYAEITASLDRAVHQIVALNQGQSGRVVLGVVSTGKYFAPKIVAMLQREMPGIEVSLVIGNRGETIEDLKRGAFDLCIMGRPPREPLTEEITLADHPHVLIAAHDHPLAGLPHVPRDAVLKERFVMREAGSGTRILASRFLDEIGDGQEVARVVMDSNETIKQAVMSGMGVAVISAHTVADELRTGRLVCLHVDGLPISRKWYLLSRPDRPLSAAAETVRDWIGQNTDRIFPDLKGLCPSLG</sequence>
<dbReference type="Gene3D" id="3.40.190.10">
    <property type="entry name" value="Periplasmic binding protein-like II"/>
    <property type="match status" value="2"/>
</dbReference>
<dbReference type="Gene3D" id="1.10.10.10">
    <property type="entry name" value="Winged helix-like DNA-binding domain superfamily/Winged helix DNA-binding domain"/>
    <property type="match status" value="1"/>
</dbReference>
<dbReference type="GO" id="GO:0003700">
    <property type="term" value="F:DNA-binding transcription factor activity"/>
    <property type="evidence" value="ECO:0007669"/>
    <property type="project" value="InterPro"/>
</dbReference>
<protein>
    <recommendedName>
        <fullName evidence="5">HTH-type transcriptional regulator CbbR</fullName>
    </recommendedName>
    <alternativeName>
        <fullName evidence="6">RuBisCO operon transcriptional regulator</fullName>
    </alternativeName>
</protein>
<evidence type="ECO:0000256" key="4">
    <source>
        <dbReference type="ARBA" id="ARBA00023163"/>
    </source>
</evidence>
<dbReference type="InterPro" id="IPR000847">
    <property type="entry name" value="LysR_HTH_N"/>
</dbReference>
<evidence type="ECO:0000256" key="6">
    <source>
        <dbReference type="ARBA" id="ARBA00043141"/>
    </source>
</evidence>
<dbReference type="Pfam" id="PF00126">
    <property type="entry name" value="HTH_1"/>
    <property type="match status" value="1"/>
</dbReference>
<dbReference type="OrthoDB" id="7840053at2"/>
<evidence type="ECO:0000256" key="2">
    <source>
        <dbReference type="ARBA" id="ARBA00023015"/>
    </source>
</evidence>
<evidence type="ECO:0000256" key="1">
    <source>
        <dbReference type="ARBA" id="ARBA00009437"/>
    </source>
</evidence>
<evidence type="ECO:0000259" key="7">
    <source>
        <dbReference type="PROSITE" id="PS50931"/>
    </source>
</evidence>
<evidence type="ECO:0000313" key="8">
    <source>
        <dbReference type="EMBL" id="PRY87684.1"/>
    </source>
</evidence>
<organism evidence="8 9">
    <name type="scientific">Donghicola tyrosinivorans</name>
    <dbReference type="NCBI Taxonomy" id="1652492"/>
    <lineage>
        <taxon>Bacteria</taxon>
        <taxon>Pseudomonadati</taxon>
        <taxon>Pseudomonadota</taxon>
        <taxon>Alphaproteobacteria</taxon>
        <taxon>Rhodobacterales</taxon>
        <taxon>Roseobacteraceae</taxon>
        <taxon>Donghicola</taxon>
    </lineage>
</organism>
<dbReference type="InterPro" id="IPR036388">
    <property type="entry name" value="WH-like_DNA-bd_sf"/>
</dbReference>
<evidence type="ECO:0000313" key="9">
    <source>
        <dbReference type="Proteomes" id="UP000238392"/>
    </source>
</evidence>
<evidence type="ECO:0000256" key="3">
    <source>
        <dbReference type="ARBA" id="ARBA00023125"/>
    </source>
</evidence>
<dbReference type="EMBL" id="PVTQ01000009">
    <property type="protein sequence ID" value="PRY87684.1"/>
    <property type="molecule type" value="Genomic_DNA"/>
</dbReference>
<accession>A0A2T0WMD2</accession>
<gene>
    <name evidence="8" type="ORF">CLV74_1094</name>
</gene>
<comment type="caution">
    <text evidence="8">The sequence shown here is derived from an EMBL/GenBank/DDBJ whole genome shotgun (WGS) entry which is preliminary data.</text>
</comment>
<comment type="similarity">
    <text evidence="1">Belongs to the LysR transcriptional regulatory family.</text>
</comment>
<dbReference type="SUPFAM" id="SSF53850">
    <property type="entry name" value="Periplasmic binding protein-like II"/>
    <property type="match status" value="1"/>
</dbReference>
<feature type="domain" description="HTH lysR-type" evidence="7">
    <location>
        <begin position="7"/>
        <end position="65"/>
    </location>
</feature>
<dbReference type="GO" id="GO:0000976">
    <property type="term" value="F:transcription cis-regulatory region binding"/>
    <property type="evidence" value="ECO:0007669"/>
    <property type="project" value="TreeGrafter"/>
</dbReference>
<name>A0A2T0WMD2_9RHOB</name>
<keyword evidence="9" id="KW-1185">Reference proteome</keyword>
<dbReference type="PANTHER" id="PTHR30126:SF5">
    <property type="entry name" value="HTH-TYPE TRANSCRIPTIONAL ACTIVATOR CMPR"/>
    <property type="match status" value="1"/>
</dbReference>